<evidence type="ECO:0000259" key="1">
    <source>
        <dbReference type="Pfam" id="PF13842"/>
    </source>
</evidence>
<proteinExistence type="predicted"/>
<gene>
    <name evidence="2" type="ORF">BaRGS_00012946</name>
</gene>
<accession>A0ABD0L8X9</accession>
<evidence type="ECO:0000313" key="2">
    <source>
        <dbReference type="EMBL" id="KAK7495726.1"/>
    </source>
</evidence>
<dbReference type="EMBL" id="JACVVK020000072">
    <property type="protein sequence ID" value="KAK7495726.1"/>
    <property type="molecule type" value="Genomic_DNA"/>
</dbReference>
<feature type="domain" description="PiggyBac transposable element-derived protein 4 C-terminal zinc-finger" evidence="1">
    <location>
        <begin position="23"/>
        <end position="73"/>
    </location>
</feature>
<reference evidence="2 3" key="1">
    <citation type="journal article" date="2023" name="Sci. Data">
        <title>Genome assembly of the Korean intertidal mud-creeper Batillaria attramentaria.</title>
        <authorList>
            <person name="Patra A.K."/>
            <person name="Ho P.T."/>
            <person name="Jun S."/>
            <person name="Lee S.J."/>
            <person name="Kim Y."/>
            <person name="Won Y.J."/>
        </authorList>
    </citation>
    <scope>NUCLEOTIDE SEQUENCE [LARGE SCALE GENOMIC DNA]</scope>
    <source>
        <strain evidence="2">Wonlab-2016</strain>
    </source>
</reference>
<dbReference type="Pfam" id="PF13842">
    <property type="entry name" value="zf-Tnp_2"/>
    <property type="match status" value="1"/>
</dbReference>
<name>A0ABD0L8X9_9CAEN</name>
<evidence type="ECO:0000313" key="3">
    <source>
        <dbReference type="Proteomes" id="UP001519460"/>
    </source>
</evidence>
<sequence length="95" mass="11255">MQAVRKTGRHYAKFIAPTEKRLHPTRNCRVCTIPAKRKPGEKKMYLHRAETRFECRACGGIALCIEPCFELYHEFEDYKRKIKTFLNLHNRDAES</sequence>
<comment type="caution">
    <text evidence="2">The sequence shown here is derived from an EMBL/GenBank/DDBJ whole genome shotgun (WGS) entry which is preliminary data.</text>
</comment>
<dbReference type="InterPro" id="IPR032718">
    <property type="entry name" value="PGBD4_Znf_C"/>
</dbReference>
<protein>
    <recommendedName>
        <fullName evidence="1">PiggyBac transposable element-derived protein 4 C-terminal zinc-finger domain-containing protein</fullName>
    </recommendedName>
</protein>
<dbReference type="AlphaFoldDB" id="A0ABD0L8X9"/>
<organism evidence="2 3">
    <name type="scientific">Batillaria attramentaria</name>
    <dbReference type="NCBI Taxonomy" id="370345"/>
    <lineage>
        <taxon>Eukaryota</taxon>
        <taxon>Metazoa</taxon>
        <taxon>Spiralia</taxon>
        <taxon>Lophotrochozoa</taxon>
        <taxon>Mollusca</taxon>
        <taxon>Gastropoda</taxon>
        <taxon>Caenogastropoda</taxon>
        <taxon>Sorbeoconcha</taxon>
        <taxon>Cerithioidea</taxon>
        <taxon>Batillariidae</taxon>
        <taxon>Batillaria</taxon>
    </lineage>
</organism>
<keyword evidence="3" id="KW-1185">Reference proteome</keyword>
<dbReference type="Proteomes" id="UP001519460">
    <property type="component" value="Unassembled WGS sequence"/>
</dbReference>